<comment type="caution">
    <text evidence="1">The sequence shown here is derived from an EMBL/GenBank/DDBJ whole genome shotgun (WGS) entry which is preliminary data.</text>
</comment>
<proteinExistence type="predicted"/>
<name>A0A9D4AWJ6_9SAUR</name>
<reference evidence="1" key="1">
    <citation type="submission" date="2021-09" db="EMBL/GenBank/DDBJ databases">
        <title>The genome of Mauremys mutica provides insights into the evolution of semi-aquatic lifestyle.</title>
        <authorList>
            <person name="Gong S."/>
            <person name="Gao Y."/>
        </authorList>
    </citation>
    <scope>NUCLEOTIDE SEQUENCE</scope>
    <source>
        <strain evidence="1">MM-2020</strain>
        <tissue evidence="1">Muscle</tissue>
    </source>
</reference>
<accession>A0A9D4AWJ6</accession>
<gene>
    <name evidence="1" type="ORF">KIL84_016578</name>
</gene>
<organism evidence="1 2">
    <name type="scientific">Mauremys mutica</name>
    <name type="common">yellowpond turtle</name>
    <dbReference type="NCBI Taxonomy" id="74926"/>
    <lineage>
        <taxon>Eukaryota</taxon>
        <taxon>Metazoa</taxon>
        <taxon>Chordata</taxon>
        <taxon>Craniata</taxon>
        <taxon>Vertebrata</taxon>
        <taxon>Euteleostomi</taxon>
        <taxon>Archelosauria</taxon>
        <taxon>Testudinata</taxon>
        <taxon>Testudines</taxon>
        <taxon>Cryptodira</taxon>
        <taxon>Durocryptodira</taxon>
        <taxon>Testudinoidea</taxon>
        <taxon>Geoemydidae</taxon>
        <taxon>Geoemydinae</taxon>
        <taxon>Mauremys</taxon>
    </lineage>
</organism>
<evidence type="ECO:0000313" key="2">
    <source>
        <dbReference type="Proteomes" id="UP000827986"/>
    </source>
</evidence>
<dbReference type="AlphaFoldDB" id="A0A9D4AWJ6"/>
<sequence>MQIICFCEVGLSTAHFPPGALDTSVGNTCLPPMHDAASPPFACRVQVRPGKRQRGLAAPRAGTSLLETLNHVGNDCDQHPAPCCDANAWKYLKTGTSSGTPG</sequence>
<dbReference type="EMBL" id="JAHDVG010000482">
    <property type="protein sequence ID" value="KAH1172739.1"/>
    <property type="molecule type" value="Genomic_DNA"/>
</dbReference>
<dbReference type="Proteomes" id="UP000827986">
    <property type="component" value="Unassembled WGS sequence"/>
</dbReference>
<keyword evidence="2" id="KW-1185">Reference proteome</keyword>
<evidence type="ECO:0000313" key="1">
    <source>
        <dbReference type="EMBL" id="KAH1172739.1"/>
    </source>
</evidence>
<protein>
    <submittedName>
        <fullName evidence="1">Uncharacterized protein</fullName>
    </submittedName>
</protein>